<name>E4YPH4_OIKDI</name>
<organism evidence="1">
    <name type="scientific">Oikopleura dioica</name>
    <name type="common">Tunicate</name>
    <dbReference type="NCBI Taxonomy" id="34765"/>
    <lineage>
        <taxon>Eukaryota</taxon>
        <taxon>Metazoa</taxon>
        <taxon>Chordata</taxon>
        <taxon>Tunicata</taxon>
        <taxon>Appendicularia</taxon>
        <taxon>Copelata</taxon>
        <taxon>Oikopleuridae</taxon>
        <taxon>Oikopleura</taxon>
    </lineage>
</organism>
<dbReference type="AlphaFoldDB" id="E4YPH4"/>
<sequence length="50" mass="5326">MNPAKDTILVTGSSEALAKESSSTGKLFLKQLQQLLKACNDPSLSWNSSS</sequence>
<dbReference type="Proteomes" id="UP000011014">
    <property type="component" value="Unassembled WGS sequence"/>
</dbReference>
<protein>
    <submittedName>
        <fullName evidence="1">Uncharacterized protein</fullName>
    </submittedName>
</protein>
<proteinExistence type="predicted"/>
<accession>E4YPH4</accession>
<gene>
    <name evidence="1" type="ORF">GSOID_T00030472001</name>
</gene>
<evidence type="ECO:0000313" key="1">
    <source>
        <dbReference type="EMBL" id="CBY37370.1"/>
    </source>
</evidence>
<reference evidence="1" key="1">
    <citation type="journal article" date="2010" name="Science">
        <title>Plasticity of animal genome architecture unmasked by rapid evolution of a pelagic tunicate.</title>
        <authorList>
            <person name="Denoeud F."/>
            <person name="Henriet S."/>
            <person name="Mungpakdee S."/>
            <person name="Aury J.M."/>
            <person name="Da Silva C."/>
            <person name="Brinkmann H."/>
            <person name="Mikhaleva J."/>
            <person name="Olsen L.C."/>
            <person name="Jubin C."/>
            <person name="Canestro C."/>
            <person name="Bouquet J.M."/>
            <person name="Danks G."/>
            <person name="Poulain J."/>
            <person name="Campsteijn C."/>
            <person name="Adamski M."/>
            <person name="Cross I."/>
            <person name="Yadetie F."/>
            <person name="Muffato M."/>
            <person name="Louis A."/>
            <person name="Butcher S."/>
            <person name="Tsagkogeorga G."/>
            <person name="Konrad A."/>
            <person name="Singh S."/>
            <person name="Jensen M.F."/>
            <person name="Cong E.H."/>
            <person name="Eikeseth-Otteraa H."/>
            <person name="Noel B."/>
            <person name="Anthouard V."/>
            <person name="Porcel B.M."/>
            <person name="Kachouri-Lafond R."/>
            <person name="Nishino A."/>
            <person name="Ugolini M."/>
            <person name="Chourrout P."/>
            <person name="Nishida H."/>
            <person name="Aasland R."/>
            <person name="Huzurbazar S."/>
            <person name="Westhof E."/>
            <person name="Delsuc F."/>
            <person name="Lehrach H."/>
            <person name="Reinhardt R."/>
            <person name="Weissenbach J."/>
            <person name="Roy S.W."/>
            <person name="Artiguenave F."/>
            <person name="Postlethwait J.H."/>
            <person name="Manak J.R."/>
            <person name="Thompson E.M."/>
            <person name="Jaillon O."/>
            <person name="Du Pasquier L."/>
            <person name="Boudinot P."/>
            <person name="Liberles D.A."/>
            <person name="Volff J.N."/>
            <person name="Philippe H."/>
            <person name="Lenhard B."/>
            <person name="Roest Crollius H."/>
            <person name="Wincker P."/>
            <person name="Chourrout D."/>
        </authorList>
    </citation>
    <scope>NUCLEOTIDE SEQUENCE [LARGE SCALE GENOMIC DNA]</scope>
</reference>
<dbReference type="EMBL" id="FN654958">
    <property type="protein sequence ID" value="CBY37370.1"/>
    <property type="molecule type" value="Genomic_DNA"/>
</dbReference>